<dbReference type="PANTHER" id="PTHR42715">
    <property type="entry name" value="BETA-GLUCOSIDASE"/>
    <property type="match status" value="1"/>
</dbReference>
<dbReference type="Pfam" id="PF01915">
    <property type="entry name" value="Glyco_hydro_3_C"/>
    <property type="match status" value="1"/>
</dbReference>
<keyword evidence="2 4" id="KW-0378">Hydrolase</keyword>
<dbReference type="GO" id="GO:0005975">
    <property type="term" value="P:carbohydrate metabolic process"/>
    <property type="evidence" value="ECO:0007669"/>
    <property type="project" value="InterPro"/>
</dbReference>
<protein>
    <submittedName>
        <fullName evidence="4">Protein containing Glycoside hydrolase, family 3</fullName>
        <ecNumber evidence="4">3.2.1.21</ecNumber>
    </submittedName>
</protein>
<feature type="domain" description="Glycoside hydrolase family 3 C-terminal" evidence="3">
    <location>
        <begin position="2"/>
        <end position="82"/>
    </location>
</feature>
<dbReference type="EC" id="3.2.1.21" evidence="4"/>
<accession>K1T475</accession>
<evidence type="ECO:0000259" key="3">
    <source>
        <dbReference type="Pfam" id="PF01915"/>
    </source>
</evidence>
<dbReference type="AlphaFoldDB" id="K1T475"/>
<evidence type="ECO:0000313" key="4">
    <source>
        <dbReference type="EMBL" id="EKC67807.1"/>
    </source>
</evidence>
<evidence type="ECO:0000256" key="1">
    <source>
        <dbReference type="ARBA" id="ARBA00005336"/>
    </source>
</evidence>
<dbReference type="PANTHER" id="PTHR42715:SF10">
    <property type="entry name" value="BETA-GLUCOSIDASE"/>
    <property type="match status" value="1"/>
</dbReference>
<dbReference type="SUPFAM" id="SSF52279">
    <property type="entry name" value="Beta-D-glucan exohydrolase, C-terminal domain"/>
    <property type="match status" value="1"/>
</dbReference>
<dbReference type="Gene3D" id="2.60.40.10">
    <property type="entry name" value="Immunoglobulins"/>
    <property type="match status" value="1"/>
</dbReference>
<sequence>MVLHNGSPVETPWAESVNAILEMYLGGEGIGEASDRLLFGEANPGGRLAETFPYRLEDNPSYLNFPGDGRTVLYGEDIFVGYRYYDEKKVPVRWAFGHGLSYTEFSYSNMKLSSAEMKDGDILKVSIDVENTGKRAGSEVVQLYVSDKDSTVPRAV</sequence>
<gene>
    <name evidence="4" type="ORF">LEA_09111</name>
</gene>
<name>K1T475_9ZZZZ</name>
<dbReference type="Gene3D" id="3.40.50.1700">
    <property type="entry name" value="Glycoside hydrolase family 3 C-terminal domain"/>
    <property type="match status" value="1"/>
</dbReference>
<keyword evidence="4" id="KW-0326">Glycosidase</keyword>
<dbReference type="GO" id="GO:0008422">
    <property type="term" value="F:beta-glucosidase activity"/>
    <property type="evidence" value="ECO:0007669"/>
    <property type="project" value="UniProtKB-EC"/>
</dbReference>
<dbReference type="InterPro" id="IPR002772">
    <property type="entry name" value="Glyco_hydro_3_C"/>
</dbReference>
<dbReference type="InterPro" id="IPR013783">
    <property type="entry name" value="Ig-like_fold"/>
</dbReference>
<feature type="non-terminal residue" evidence="4">
    <location>
        <position position="156"/>
    </location>
</feature>
<dbReference type="InterPro" id="IPR036881">
    <property type="entry name" value="Glyco_hydro_3_C_sf"/>
</dbReference>
<organism evidence="4">
    <name type="scientific">human gut metagenome</name>
    <dbReference type="NCBI Taxonomy" id="408170"/>
    <lineage>
        <taxon>unclassified sequences</taxon>
        <taxon>metagenomes</taxon>
        <taxon>organismal metagenomes</taxon>
    </lineage>
</organism>
<comment type="caution">
    <text evidence="4">The sequence shown here is derived from an EMBL/GenBank/DDBJ whole genome shotgun (WGS) entry which is preliminary data.</text>
</comment>
<dbReference type="InterPro" id="IPR050288">
    <property type="entry name" value="Cellulose_deg_GH3"/>
</dbReference>
<comment type="similarity">
    <text evidence="1">Belongs to the glycosyl hydrolase 3 family.</text>
</comment>
<evidence type="ECO:0000256" key="2">
    <source>
        <dbReference type="ARBA" id="ARBA00022801"/>
    </source>
</evidence>
<dbReference type="EMBL" id="AJWY01006095">
    <property type="protein sequence ID" value="EKC67807.1"/>
    <property type="molecule type" value="Genomic_DNA"/>
</dbReference>
<reference evidence="4" key="1">
    <citation type="journal article" date="2013" name="Environ. Microbiol.">
        <title>Microbiota from the distal guts of lean and obese adolescents exhibit partial functional redundancy besides clear differences in community structure.</title>
        <authorList>
            <person name="Ferrer M."/>
            <person name="Ruiz A."/>
            <person name="Lanza F."/>
            <person name="Haange S.B."/>
            <person name="Oberbach A."/>
            <person name="Till H."/>
            <person name="Bargiela R."/>
            <person name="Campoy C."/>
            <person name="Segura M.T."/>
            <person name="Richter M."/>
            <person name="von Bergen M."/>
            <person name="Seifert J."/>
            <person name="Suarez A."/>
        </authorList>
    </citation>
    <scope>NUCLEOTIDE SEQUENCE</scope>
</reference>
<proteinExistence type="inferred from homology"/>